<keyword evidence="16" id="KW-1185">Reference proteome</keyword>
<dbReference type="InterPro" id="IPR001322">
    <property type="entry name" value="Lamin_tail_dom"/>
</dbReference>
<keyword evidence="5 11" id="KW-0403">Intermediate filament</keyword>
<dbReference type="GO" id="GO:0005652">
    <property type="term" value="C:nuclear lamina"/>
    <property type="evidence" value="ECO:0007669"/>
    <property type="project" value="UniProtKB-SubCell"/>
</dbReference>
<reference evidence="15" key="2">
    <citation type="submission" date="2025-09" db="UniProtKB">
        <authorList>
            <consortium name="Ensembl"/>
        </authorList>
    </citation>
    <scope>IDENTIFICATION</scope>
</reference>
<keyword evidence="9" id="KW-0636">Prenylation</keyword>
<dbReference type="GO" id="GO:0007097">
    <property type="term" value="P:nuclear migration"/>
    <property type="evidence" value="ECO:0007669"/>
    <property type="project" value="TreeGrafter"/>
</dbReference>
<gene>
    <name evidence="15" type="primary">LOC127358420</name>
</gene>
<dbReference type="GO" id="GO:0051664">
    <property type="term" value="P:nuclear pore localization"/>
    <property type="evidence" value="ECO:0007669"/>
    <property type="project" value="TreeGrafter"/>
</dbReference>
<reference evidence="15" key="1">
    <citation type="submission" date="2025-08" db="UniProtKB">
        <authorList>
            <consortium name="Ensembl"/>
        </authorList>
    </citation>
    <scope>IDENTIFICATION</scope>
</reference>
<evidence type="ECO:0000256" key="6">
    <source>
        <dbReference type="ARBA" id="ARBA00023054"/>
    </source>
</evidence>
<keyword evidence="8" id="KW-0449">Lipoprotein</keyword>
<comment type="similarity">
    <text evidence="11">Belongs to the intermediate filament family.</text>
</comment>
<dbReference type="InterPro" id="IPR036415">
    <property type="entry name" value="Lamin_tail_dom_sf"/>
</dbReference>
<dbReference type="PANTHER" id="PTHR45721:SF5">
    <property type="entry name" value="PRELAMIN-A_C"/>
    <property type="match status" value="1"/>
</dbReference>
<evidence type="ECO:0000256" key="11">
    <source>
        <dbReference type="RuleBase" id="RU000685"/>
    </source>
</evidence>
<keyword evidence="6" id="KW-0175">Coiled coil</keyword>
<dbReference type="SMART" id="SM01391">
    <property type="entry name" value="Filament"/>
    <property type="match status" value="1"/>
</dbReference>
<dbReference type="FunFam" id="1.20.5.170:FF:000033">
    <property type="entry name" value="Lamin A/C"/>
    <property type="match status" value="1"/>
</dbReference>
<dbReference type="SUPFAM" id="SSF64593">
    <property type="entry name" value="Intermediate filament protein, coiled coil region"/>
    <property type="match status" value="1"/>
</dbReference>
<keyword evidence="7" id="KW-0539">Nucleus</keyword>
<sequence>AKPSRCHGSFSAKHQRLWFLLQTHPGKCSLTSETLLCLCRNTKKESDLAGALQRLKDLEALLNSKDASLTTALGEKRNLEVENRDLKTQVAKLDTSLNDARKQLQDEMLRRVDGENRIQTLKEELEFQRNLHSEELRETKRRHESRMVELDNGIQQDFESKLSEALMEMRNQHELQIKMYKDEIEKTYNTKLENARQSADRSSHLVGAAHEELQQTRIRVESMSSQLSQLQKQLAAREAKVRDLEEALSRERDTTRRLLGDKDREMAEMRQQMQQQLDEYQELLDVKLALDMEICAYRKLLEGEEQRLRLSPSPPPTKVTGSRSSTSGAHSRSVHYGAQNSPAKRRRPNDTDSEASSFQASASGRVTVDEVDLEGKYVRLSNKSDEDQNLGNWQVKRQVGSGVPIIFKFPVKFTLKAGQRVTIWASGAGGTHSPPSDLVWKTQPSWGTGDLLQTTLISANGEEMAMRKITRTHLEEDDDDMVRETALKTYKQHILS</sequence>
<evidence type="ECO:0000256" key="3">
    <source>
        <dbReference type="ARBA" id="ARBA00022481"/>
    </source>
</evidence>
<evidence type="ECO:0008006" key="17">
    <source>
        <dbReference type="Google" id="ProtNLM"/>
    </source>
</evidence>
<dbReference type="GO" id="GO:0016363">
    <property type="term" value="C:nuclear matrix"/>
    <property type="evidence" value="ECO:0007669"/>
    <property type="project" value="UniProtKB-SubCell"/>
</dbReference>
<accession>A0A8C4ENB1</accession>
<dbReference type="Pfam" id="PF00038">
    <property type="entry name" value="Filament"/>
    <property type="match status" value="1"/>
</dbReference>
<dbReference type="Gene3D" id="1.20.5.170">
    <property type="match status" value="1"/>
</dbReference>
<evidence type="ECO:0000256" key="4">
    <source>
        <dbReference type="ARBA" id="ARBA00022553"/>
    </source>
</evidence>
<feature type="domain" description="LTD" evidence="13">
    <location>
        <begin position="354"/>
        <end position="473"/>
    </location>
</feature>
<dbReference type="Gene3D" id="1.20.5.1160">
    <property type="entry name" value="Vasodilator-stimulated phosphoprotein"/>
    <property type="match status" value="1"/>
</dbReference>
<dbReference type="PROSITE" id="PS51842">
    <property type="entry name" value="IF_ROD_2"/>
    <property type="match status" value="1"/>
</dbReference>
<feature type="region of interest" description="Disordered" evidence="12">
    <location>
        <begin position="243"/>
        <end position="264"/>
    </location>
</feature>
<keyword evidence="3" id="KW-0488">Methylation</keyword>
<dbReference type="AlphaFoldDB" id="A0A8C4ENB1"/>
<proteinExistence type="inferred from homology"/>
<evidence type="ECO:0000313" key="16">
    <source>
        <dbReference type="Proteomes" id="UP000694389"/>
    </source>
</evidence>
<evidence type="ECO:0000256" key="9">
    <source>
        <dbReference type="ARBA" id="ARBA00023289"/>
    </source>
</evidence>
<feature type="compositionally biased region" description="Low complexity" evidence="12">
    <location>
        <begin position="320"/>
        <end position="331"/>
    </location>
</feature>
<evidence type="ECO:0000256" key="2">
    <source>
        <dbReference type="ARBA" id="ARBA00004642"/>
    </source>
</evidence>
<evidence type="ECO:0000313" key="15">
    <source>
        <dbReference type="Ensembl" id="ENSDLAP00005020067.2"/>
    </source>
</evidence>
<dbReference type="Ensembl" id="ENSDLAT00005021535.2">
    <property type="protein sequence ID" value="ENSDLAP00005020067.2"/>
    <property type="gene ID" value="ENSDLAG00005008746.2"/>
</dbReference>
<dbReference type="GO" id="GO:0006998">
    <property type="term" value="P:nuclear envelope organization"/>
    <property type="evidence" value="ECO:0007669"/>
    <property type="project" value="TreeGrafter"/>
</dbReference>
<dbReference type="GO" id="GO:0005654">
    <property type="term" value="C:nucleoplasm"/>
    <property type="evidence" value="ECO:0007669"/>
    <property type="project" value="UniProtKB-SubCell"/>
</dbReference>
<feature type="compositionally biased region" description="Polar residues" evidence="12">
    <location>
        <begin position="354"/>
        <end position="363"/>
    </location>
</feature>
<feature type="domain" description="IF rod" evidence="14">
    <location>
        <begin position="1"/>
        <end position="308"/>
    </location>
</feature>
<comment type="subcellular location">
    <subcellularLocation>
        <location evidence="10">Nucleus lamina</location>
    </subcellularLocation>
    <subcellularLocation>
        <location evidence="1">Nucleus matrix</location>
    </subcellularLocation>
    <subcellularLocation>
        <location evidence="2">Nucleus</location>
        <location evidence="2">Nucleoplasm</location>
    </subcellularLocation>
</comment>
<dbReference type="PROSITE" id="PS00226">
    <property type="entry name" value="IF_ROD_1"/>
    <property type="match status" value="1"/>
</dbReference>
<protein>
    <recommendedName>
        <fullName evidence="17">Lamin A</fullName>
    </recommendedName>
</protein>
<name>A0A8C4ENB1_DICLA</name>
<keyword evidence="4" id="KW-0597">Phosphoprotein</keyword>
<evidence type="ECO:0000256" key="10">
    <source>
        <dbReference type="ARBA" id="ARBA00024186"/>
    </source>
</evidence>
<dbReference type="PANTHER" id="PTHR45721">
    <property type="entry name" value="LAMIN DM0-RELATED"/>
    <property type="match status" value="1"/>
</dbReference>
<dbReference type="InterPro" id="IPR018039">
    <property type="entry name" value="IF_conserved"/>
</dbReference>
<dbReference type="SUPFAM" id="SSF74853">
    <property type="entry name" value="Lamin A/C globular tail domain"/>
    <property type="match status" value="1"/>
</dbReference>
<evidence type="ECO:0000256" key="1">
    <source>
        <dbReference type="ARBA" id="ARBA00004109"/>
    </source>
</evidence>
<dbReference type="Gene3D" id="2.60.40.1260">
    <property type="entry name" value="Lamin Tail domain"/>
    <property type="match status" value="1"/>
</dbReference>
<dbReference type="Pfam" id="PF00932">
    <property type="entry name" value="LTD"/>
    <property type="match status" value="1"/>
</dbReference>
<evidence type="ECO:0000256" key="5">
    <source>
        <dbReference type="ARBA" id="ARBA00022754"/>
    </source>
</evidence>
<dbReference type="GeneTree" id="ENSGT00940000157244"/>
<dbReference type="InterPro" id="IPR039008">
    <property type="entry name" value="IF_rod_dom"/>
</dbReference>
<evidence type="ECO:0000256" key="7">
    <source>
        <dbReference type="ARBA" id="ARBA00023242"/>
    </source>
</evidence>
<evidence type="ECO:0000259" key="13">
    <source>
        <dbReference type="PROSITE" id="PS51841"/>
    </source>
</evidence>
<feature type="region of interest" description="Disordered" evidence="12">
    <location>
        <begin position="307"/>
        <end position="363"/>
    </location>
</feature>
<evidence type="ECO:0000256" key="8">
    <source>
        <dbReference type="ARBA" id="ARBA00023288"/>
    </source>
</evidence>
<dbReference type="GO" id="GO:0031507">
    <property type="term" value="P:heterochromatin formation"/>
    <property type="evidence" value="ECO:0007669"/>
    <property type="project" value="TreeGrafter"/>
</dbReference>
<dbReference type="Proteomes" id="UP000694389">
    <property type="component" value="Unassembled WGS sequence"/>
</dbReference>
<organism evidence="15 16">
    <name type="scientific">Dicentrarchus labrax</name>
    <name type="common">European seabass</name>
    <name type="synonym">Morone labrax</name>
    <dbReference type="NCBI Taxonomy" id="13489"/>
    <lineage>
        <taxon>Eukaryota</taxon>
        <taxon>Metazoa</taxon>
        <taxon>Chordata</taxon>
        <taxon>Craniata</taxon>
        <taxon>Vertebrata</taxon>
        <taxon>Euteleostomi</taxon>
        <taxon>Actinopterygii</taxon>
        <taxon>Neopterygii</taxon>
        <taxon>Teleostei</taxon>
        <taxon>Neoteleostei</taxon>
        <taxon>Acanthomorphata</taxon>
        <taxon>Eupercaria</taxon>
        <taxon>Moronidae</taxon>
        <taxon>Dicentrarchus</taxon>
    </lineage>
</organism>
<evidence type="ECO:0000256" key="12">
    <source>
        <dbReference type="SAM" id="MobiDB-lite"/>
    </source>
</evidence>
<dbReference type="GO" id="GO:0005882">
    <property type="term" value="C:intermediate filament"/>
    <property type="evidence" value="ECO:0007669"/>
    <property type="project" value="UniProtKB-KW"/>
</dbReference>
<dbReference type="GO" id="GO:0005200">
    <property type="term" value="F:structural constituent of cytoskeleton"/>
    <property type="evidence" value="ECO:0007669"/>
    <property type="project" value="TreeGrafter"/>
</dbReference>
<evidence type="ECO:0000259" key="14">
    <source>
        <dbReference type="PROSITE" id="PS51842"/>
    </source>
</evidence>
<dbReference type="PROSITE" id="PS51841">
    <property type="entry name" value="LTD"/>
    <property type="match status" value="1"/>
</dbReference>
<dbReference type="GO" id="GO:0090435">
    <property type="term" value="P:protein localization to nuclear envelope"/>
    <property type="evidence" value="ECO:0007669"/>
    <property type="project" value="TreeGrafter"/>
</dbReference>